<dbReference type="OrthoDB" id="5855668at2759"/>
<dbReference type="EMBL" id="QKXF01000085">
    <property type="protein sequence ID" value="RQM17978.1"/>
    <property type="molecule type" value="Genomic_DNA"/>
</dbReference>
<protein>
    <recommendedName>
        <fullName evidence="1">Copine C-terminal domain-containing protein</fullName>
    </recommendedName>
</protein>
<accession>A0A3M6VII3</accession>
<dbReference type="EMBL" id="QLLG01000255">
    <property type="protein sequence ID" value="RMX65306.1"/>
    <property type="molecule type" value="Genomic_DNA"/>
</dbReference>
<dbReference type="InterPro" id="IPR036465">
    <property type="entry name" value="vWFA_dom_sf"/>
</dbReference>
<dbReference type="GO" id="GO:0005634">
    <property type="term" value="C:nucleus"/>
    <property type="evidence" value="ECO:0007669"/>
    <property type="project" value="TreeGrafter"/>
</dbReference>
<dbReference type="AlphaFoldDB" id="A0A3M6VII3"/>
<evidence type="ECO:0000313" key="5">
    <source>
        <dbReference type="Proteomes" id="UP000286097"/>
    </source>
</evidence>
<name>A0A3M6VII3_9STRA</name>
<reference evidence="4 5" key="1">
    <citation type="submission" date="2018-06" db="EMBL/GenBank/DDBJ databases">
        <title>Comparative genomics of downy mildews reveals potential adaptations to biotrophy.</title>
        <authorList>
            <person name="Fletcher K."/>
            <person name="Klosterman S.J."/>
            <person name="Derevnina L."/>
            <person name="Martin F."/>
            <person name="Koike S."/>
            <person name="Reyes Chin-Wo S."/>
            <person name="Mou B."/>
            <person name="Michelmore R."/>
        </authorList>
    </citation>
    <scope>NUCLEOTIDE SEQUENCE [LARGE SCALE GENOMIC DNA]</scope>
    <source>
        <strain evidence="3 5">R13</strain>
        <strain evidence="2 4">R14</strain>
    </source>
</reference>
<dbReference type="InterPro" id="IPR052079">
    <property type="entry name" value="E3_ligase/Copine_domain"/>
</dbReference>
<evidence type="ECO:0000313" key="3">
    <source>
        <dbReference type="EMBL" id="RQM17978.1"/>
    </source>
</evidence>
<comment type="caution">
    <text evidence="2">The sequence shown here is derived from an EMBL/GenBank/DDBJ whole genome shotgun (WGS) entry which is preliminary data.</text>
</comment>
<dbReference type="Proteomes" id="UP000286097">
    <property type="component" value="Unassembled WGS sequence"/>
</dbReference>
<dbReference type="Proteomes" id="UP000282087">
    <property type="component" value="Unassembled WGS sequence"/>
</dbReference>
<dbReference type="InterPro" id="IPR010734">
    <property type="entry name" value="Copine_C"/>
</dbReference>
<dbReference type="STRING" id="542832.A0A3M6VII3"/>
<feature type="domain" description="Copine C-terminal" evidence="1">
    <location>
        <begin position="68"/>
        <end position="253"/>
    </location>
</feature>
<organism evidence="2 4">
    <name type="scientific">Peronospora effusa</name>
    <dbReference type="NCBI Taxonomy" id="542832"/>
    <lineage>
        <taxon>Eukaryota</taxon>
        <taxon>Sar</taxon>
        <taxon>Stramenopiles</taxon>
        <taxon>Oomycota</taxon>
        <taxon>Peronosporomycetes</taxon>
        <taxon>Peronosporales</taxon>
        <taxon>Peronosporaceae</taxon>
        <taxon>Peronospora</taxon>
    </lineage>
</organism>
<keyword evidence="4" id="KW-1185">Reference proteome</keyword>
<dbReference type="GO" id="GO:0016567">
    <property type="term" value="P:protein ubiquitination"/>
    <property type="evidence" value="ECO:0007669"/>
    <property type="project" value="TreeGrafter"/>
</dbReference>
<gene>
    <name evidence="3" type="ORF">DD237_001296</name>
    <name evidence="2" type="ORF">DD238_004604</name>
</gene>
<dbReference type="PANTHER" id="PTHR45751:SF11">
    <property type="entry name" value="COPINE FAMILY PROTEIN 2"/>
    <property type="match status" value="1"/>
</dbReference>
<dbReference type="VEuPathDB" id="FungiDB:DD237_001296"/>
<sequence length="297" mass="33394">MNNNDHMRLKNSAPLSCAISDHFQDFGRLLSYELDNDCLRRNMNIESSNLMIAVDYTTANLTCDGKNLHSLDPSGESVNPFQDALTRLGRVLVEFDDDRSIQVWGFGDAKTPDNTVFSFTPAKPMDGCKCFNEIWQRYHELTPTITLGEEPATLGPVIRHASAVARKVTGFHMLIVLISSHLAGEHLADTAQAIVDASTLPLVIIVIGMGDGPWDNMKVLDNQLPQRQFDNYHFVSFQKVQHAATKERKMFVHRIQDGNAERTAAPCELDPLDLLFTLQILMDVPVQYEYMCKLNLL</sequence>
<dbReference type="PANTHER" id="PTHR45751">
    <property type="entry name" value="COPINE FAMILY PROTEIN 1"/>
    <property type="match status" value="1"/>
</dbReference>
<dbReference type="GO" id="GO:0004842">
    <property type="term" value="F:ubiquitin-protein transferase activity"/>
    <property type="evidence" value="ECO:0007669"/>
    <property type="project" value="TreeGrafter"/>
</dbReference>
<evidence type="ECO:0000259" key="1">
    <source>
        <dbReference type="Pfam" id="PF07002"/>
    </source>
</evidence>
<dbReference type="SUPFAM" id="SSF53300">
    <property type="entry name" value="vWA-like"/>
    <property type="match status" value="1"/>
</dbReference>
<dbReference type="Pfam" id="PF07002">
    <property type="entry name" value="Copine"/>
    <property type="match status" value="1"/>
</dbReference>
<proteinExistence type="predicted"/>
<evidence type="ECO:0000313" key="4">
    <source>
        <dbReference type="Proteomes" id="UP000282087"/>
    </source>
</evidence>
<evidence type="ECO:0000313" key="2">
    <source>
        <dbReference type="EMBL" id="RMX65306.1"/>
    </source>
</evidence>